<dbReference type="InterPro" id="IPR009056">
    <property type="entry name" value="Cyt_c-like_dom"/>
</dbReference>
<feature type="domain" description="Cytochrome c" evidence="4">
    <location>
        <begin position="86"/>
        <end position="193"/>
    </location>
</feature>
<organism evidence="5">
    <name type="scientific">marine metagenome</name>
    <dbReference type="NCBI Taxonomy" id="408172"/>
    <lineage>
        <taxon>unclassified sequences</taxon>
        <taxon>metagenomes</taxon>
        <taxon>ecological metagenomes</taxon>
    </lineage>
</organism>
<sequence length="330" mass="36078">MNKLEIIFAVALSCCLVMISCGDRENVISVADTVEDVTQLGSFGPASHTYQLAGPLVPGHTTMVTAWDIPRNPLTDVTLSDSENAEQIRRGFRLFTATPIETPRLTPSGMTCGNCHLNAGQRELALPLVGAAGMFPEYNRRAGRMFTLEDRIVGCFMRSENSVGATNVDGEVVAPAPDFEEVEALAAYITWLSSDYPVGQNPPWRKRNRIVTDALVSIDQLDPELGESLFTEHCVNCHGADGQGVQVGDKRAGPLWGPSSWNDGAGASRYYTLAGFIRYAMPYLNPGILSDEEAQHVAAYIIAQPRPEYPFKADDYQNEELPIDAVSYKE</sequence>
<dbReference type="Pfam" id="PF13442">
    <property type="entry name" value="Cytochrome_CBB3"/>
    <property type="match status" value="1"/>
</dbReference>
<evidence type="ECO:0000256" key="2">
    <source>
        <dbReference type="ARBA" id="ARBA00022723"/>
    </source>
</evidence>
<dbReference type="InterPro" id="IPR036909">
    <property type="entry name" value="Cyt_c-like_dom_sf"/>
</dbReference>
<name>A0A381XK79_9ZZZZ</name>
<dbReference type="EMBL" id="UINC01015346">
    <property type="protein sequence ID" value="SVA64693.1"/>
    <property type="molecule type" value="Genomic_DNA"/>
</dbReference>
<keyword evidence="1" id="KW-0349">Heme</keyword>
<dbReference type="Pfam" id="PF21342">
    <property type="entry name" value="SoxA-TsdA_cyt-c"/>
    <property type="match status" value="1"/>
</dbReference>
<dbReference type="AlphaFoldDB" id="A0A381XK79"/>
<evidence type="ECO:0000256" key="3">
    <source>
        <dbReference type="ARBA" id="ARBA00023004"/>
    </source>
</evidence>
<dbReference type="PANTHER" id="PTHR35008:SF9">
    <property type="entry name" value="CYTOCHROME C DOMAIN-CONTAINING PROTEIN"/>
    <property type="match status" value="1"/>
</dbReference>
<evidence type="ECO:0000313" key="5">
    <source>
        <dbReference type="EMBL" id="SVA64693.1"/>
    </source>
</evidence>
<evidence type="ECO:0000259" key="4">
    <source>
        <dbReference type="PROSITE" id="PS51007"/>
    </source>
</evidence>
<keyword evidence="2" id="KW-0479">Metal-binding</keyword>
<proteinExistence type="predicted"/>
<dbReference type="GO" id="GO:0009055">
    <property type="term" value="F:electron transfer activity"/>
    <property type="evidence" value="ECO:0007669"/>
    <property type="project" value="InterPro"/>
</dbReference>
<dbReference type="SUPFAM" id="SSF46626">
    <property type="entry name" value="Cytochrome c"/>
    <property type="match status" value="2"/>
</dbReference>
<reference evidence="5" key="1">
    <citation type="submission" date="2018-05" db="EMBL/GenBank/DDBJ databases">
        <authorList>
            <person name="Lanie J.A."/>
            <person name="Ng W.-L."/>
            <person name="Kazmierczak K.M."/>
            <person name="Andrzejewski T.M."/>
            <person name="Davidsen T.M."/>
            <person name="Wayne K.J."/>
            <person name="Tettelin H."/>
            <person name="Glass J.I."/>
            <person name="Rusch D."/>
            <person name="Podicherti R."/>
            <person name="Tsui H.-C.T."/>
            <person name="Winkler M.E."/>
        </authorList>
    </citation>
    <scope>NUCLEOTIDE SEQUENCE</scope>
</reference>
<dbReference type="GO" id="GO:0046872">
    <property type="term" value="F:metal ion binding"/>
    <property type="evidence" value="ECO:0007669"/>
    <property type="project" value="UniProtKB-KW"/>
</dbReference>
<keyword evidence="3" id="KW-0408">Iron</keyword>
<accession>A0A381XK79</accession>
<gene>
    <name evidence="5" type="ORF">METZ01_LOCUS117547</name>
</gene>
<dbReference type="InterPro" id="IPR051459">
    <property type="entry name" value="Cytochrome_c-type_DH"/>
</dbReference>
<dbReference type="PROSITE" id="PS51257">
    <property type="entry name" value="PROKAR_LIPOPROTEIN"/>
    <property type="match status" value="1"/>
</dbReference>
<feature type="domain" description="Cytochrome c" evidence="4">
    <location>
        <begin position="221"/>
        <end position="305"/>
    </location>
</feature>
<dbReference type="PROSITE" id="PS51007">
    <property type="entry name" value="CYTC"/>
    <property type="match status" value="2"/>
</dbReference>
<dbReference type="GO" id="GO:0020037">
    <property type="term" value="F:heme binding"/>
    <property type="evidence" value="ECO:0007669"/>
    <property type="project" value="InterPro"/>
</dbReference>
<protein>
    <recommendedName>
        <fullName evidence="4">Cytochrome c domain-containing protein</fullName>
    </recommendedName>
</protein>
<dbReference type="Gene3D" id="1.10.760.10">
    <property type="entry name" value="Cytochrome c-like domain"/>
    <property type="match status" value="2"/>
</dbReference>
<evidence type="ECO:0000256" key="1">
    <source>
        <dbReference type="ARBA" id="ARBA00022617"/>
    </source>
</evidence>
<dbReference type="PANTHER" id="PTHR35008">
    <property type="entry name" value="BLL4482 PROTEIN-RELATED"/>
    <property type="match status" value="1"/>
</dbReference>